<feature type="region of interest" description="Disordered" evidence="1">
    <location>
        <begin position="428"/>
        <end position="485"/>
    </location>
</feature>
<feature type="compositionally biased region" description="Low complexity" evidence="1">
    <location>
        <begin position="445"/>
        <end position="464"/>
    </location>
</feature>
<feature type="compositionally biased region" description="Acidic residues" evidence="1">
    <location>
        <begin position="466"/>
        <end position="475"/>
    </location>
</feature>
<evidence type="ECO:0000256" key="1">
    <source>
        <dbReference type="SAM" id="MobiDB-lite"/>
    </source>
</evidence>
<gene>
    <name evidence="2" type="ORF">HGRIS_010981</name>
</gene>
<keyword evidence="3" id="KW-1185">Reference proteome</keyword>
<evidence type="ECO:0000313" key="3">
    <source>
        <dbReference type="Proteomes" id="UP001556367"/>
    </source>
</evidence>
<protein>
    <submittedName>
        <fullName evidence="2">Uncharacterized protein</fullName>
    </submittedName>
</protein>
<dbReference type="Proteomes" id="UP001556367">
    <property type="component" value="Unassembled WGS sequence"/>
</dbReference>
<accession>A0ABR3IYP9</accession>
<name>A0ABR3IYP9_9AGAR</name>
<reference evidence="3" key="1">
    <citation type="submission" date="2024-06" db="EMBL/GenBank/DDBJ databases">
        <title>Multi-omics analyses provide insights into the biosynthesis of the anticancer antibiotic pleurotin in Hohenbuehelia grisea.</title>
        <authorList>
            <person name="Weaver J.A."/>
            <person name="Alberti F."/>
        </authorList>
    </citation>
    <scope>NUCLEOTIDE SEQUENCE [LARGE SCALE GENOMIC DNA]</scope>
    <source>
        <strain evidence="3">T-177</strain>
    </source>
</reference>
<dbReference type="EMBL" id="JASNQZ010000014">
    <property type="protein sequence ID" value="KAL0948399.1"/>
    <property type="molecule type" value="Genomic_DNA"/>
</dbReference>
<organism evidence="2 3">
    <name type="scientific">Hohenbuehelia grisea</name>
    <dbReference type="NCBI Taxonomy" id="104357"/>
    <lineage>
        <taxon>Eukaryota</taxon>
        <taxon>Fungi</taxon>
        <taxon>Dikarya</taxon>
        <taxon>Basidiomycota</taxon>
        <taxon>Agaricomycotina</taxon>
        <taxon>Agaricomycetes</taxon>
        <taxon>Agaricomycetidae</taxon>
        <taxon>Agaricales</taxon>
        <taxon>Pleurotineae</taxon>
        <taxon>Pleurotaceae</taxon>
        <taxon>Hohenbuehelia</taxon>
    </lineage>
</organism>
<sequence>MLASVTSLSTPYRKMPSEPLADLDAIRLYLVALTGKKPHPGTPFLQDYMAKATLPLMRLGDHAPSMPPPGRRSQLNILAAPRGSSRELRELKRLPRKTMHDQVEYWLRKSIPTGHMILCAPHPDPKTGEYFTVPSKSYDVSDPLLRRPDAIRGVMNWLDNIPLMTVQHILHIVYPHETAEWRFIEREDTDSNSKIFNYFVWDSLTAHFGDVHGGPRPLLLACQPPWVLSPRDMTDFVECKWDPYSSTISDAYRAPGAADNTSQKVWAKLWDACTREDCHWFVLTSYNQWVFRCFSADRQTGFCSSIYECDCSDPTILQMLTFWVACAVGLPRAFQLPQARQREWPINNPHPVCTEFSGMEVESGEGSSRASVETWVDALERELLDELEKTPEASDDLSSECTAHENATSVLEALPRVEVGMTARLPPISELSETPPLPPVVHWGPSIPRSESPPSEPGSPLFSEDGLGDEPDIDPNQDSNLQRFG</sequence>
<feature type="compositionally biased region" description="Polar residues" evidence="1">
    <location>
        <begin position="476"/>
        <end position="485"/>
    </location>
</feature>
<evidence type="ECO:0000313" key="2">
    <source>
        <dbReference type="EMBL" id="KAL0948399.1"/>
    </source>
</evidence>
<comment type="caution">
    <text evidence="2">The sequence shown here is derived from an EMBL/GenBank/DDBJ whole genome shotgun (WGS) entry which is preliminary data.</text>
</comment>
<proteinExistence type="predicted"/>